<feature type="transmembrane region" description="Helical" evidence="7">
    <location>
        <begin position="250"/>
        <end position="267"/>
    </location>
</feature>
<feature type="transmembrane region" description="Helical" evidence="7">
    <location>
        <begin position="21"/>
        <end position="42"/>
    </location>
</feature>
<proteinExistence type="inferred from homology"/>
<sequence>MMNATTPIDHQQMQRIKWLTYMMFMMFAMTTDAVGVIIPEIITAYDLSLTAASAFHYVPMIAIALSGLLLGFLADKLGRKTTIILGLIVFSVTSFLFAVGDSFWFFLTLMVCSGCAIGFFKTGALALIGDISSSGKEHTTTMNTVEGFFGVGAIIGPAIVSYLLASGFAWKYLYVIAGILCAALCLLAWKTNYPAMKKDHSEEITLKRTLKMMKNPYALGFSSAIALYVITEVAIYVWMPTLLRDYQGDMVWLATYALTIFFVFRAFGRFLGAWVLSKFNWMQVMFATSLAIFCCYFFSMLYGIKLAVFLLPLSGLFMSMIYPTLNSKGISCFKKSEHGAVAGVILFFTAVAAALGPLAMGAVSDLFGDVKYGFYLATGFAGILFLMMAFNLLKKPTQEVLLEAEHG</sequence>
<reference evidence="9 10" key="2">
    <citation type="journal article" date="2022" name="Mar. Drugs">
        <title>Bioassay-Guided Fractionation Leads to the Detection of Cholic Acid Generated by the Rare Thalassomonas sp.</title>
        <authorList>
            <person name="Pheiffer F."/>
            <person name="Schneider Y.K."/>
            <person name="Hansen E.H."/>
            <person name="Andersen J.H."/>
            <person name="Isaksson J."/>
            <person name="Busche T."/>
            <person name="R C."/>
            <person name="Kalinowski J."/>
            <person name="Zyl L.V."/>
            <person name="Trindade M."/>
        </authorList>
    </citation>
    <scope>NUCLEOTIDE SEQUENCE [LARGE SCALE GENOMIC DNA]</scope>
    <source>
        <strain evidence="9 10">A5K-106</strain>
    </source>
</reference>
<feature type="transmembrane region" description="Helical" evidence="7">
    <location>
        <begin position="54"/>
        <end position="74"/>
    </location>
</feature>
<dbReference type="InterPro" id="IPR020846">
    <property type="entry name" value="MFS_dom"/>
</dbReference>
<keyword evidence="5 7" id="KW-1133">Transmembrane helix</keyword>
<protein>
    <submittedName>
        <fullName evidence="9">MFS transporter</fullName>
    </submittedName>
</protein>
<dbReference type="GO" id="GO:0016020">
    <property type="term" value="C:membrane"/>
    <property type="evidence" value="ECO:0007669"/>
    <property type="project" value="InterPro"/>
</dbReference>
<dbReference type="InterPro" id="IPR036259">
    <property type="entry name" value="MFS_trans_sf"/>
</dbReference>
<dbReference type="PROSITE" id="PS00216">
    <property type="entry name" value="SUGAR_TRANSPORT_1"/>
    <property type="match status" value="1"/>
</dbReference>
<feature type="domain" description="Major facilitator superfamily (MFS) profile" evidence="8">
    <location>
        <begin position="16"/>
        <end position="397"/>
    </location>
</feature>
<dbReference type="PANTHER" id="PTHR23514:SF3">
    <property type="entry name" value="BYPASS OF STOP CODON PROTEIN 6"/>
    <property type="match status" value="1"/>
</dbReference>
<feature type="transmembrane region" description="Helical" evidence="7">
    <location>
        <begin position="337"/>
        <end position="360"/>
    </location>
</feature>
<dbReference type="GO" id="GO:0022857">
    <property type="term" value="F:transmembrane transporter activity"/>
    <property type="evidence" value="ECO:0007669"/>
    <property type="project" value="InterPro"/>
</dbReference>
<evidence type="ECO:0000256" key="6">
    <source>
        <dbReference type="ARBA" id="ARBA00023136"/>
    </source>
</evidence>
<dbReference type="Gene3D" id="1.20.1250.20">
    <property type="entry name" value="MFS general substrate transporter like domains"/>
    <property type="match status" value="2"/>
</dbReference>
<dbReference type="KEGG" id="tact:SG35_025570"/>
<keyword evidence="10" id="KW-1185">Reference proteome</keyword>
<evidence type="ECO:0000256" key="5">
    <source>
        <dbReference type="ARBA" id="ARBA00022989"/>
    </source>
</evidence>
<feature type="transmembrane region" description="Helical" evidence="7">
    <location>
        <begin position="306"/>
        <end position="325"/>
    </location>
</feature>
<name>A0AAE9YSA3_9GAMM</name>
<feature type="transmembrane region" description="Helical" evidence="7">
    <location>
        <begin position="279"/>
        <end position="300"/>
    </location>
</feature>
<dbReference type="Pfam" id="PF07690">
    <property type="entry name" value="MFS_1"/>
    <property type="match status" value="1"/>
</dbReference>
<dbReference type="RefSeq" id="WP_044833433.1">
    <property type="nucleotide sequence ID" value="NZ_CP059735.1"/>
</dbReference>
<evidence type="ECO:0000256" key="2">
    <source>
        <dbReference type="ARBA" id="ARBA00008335"/>
    </source>
</evidence>
<keyword evidence="6 7" id="KW-0472">Membrane</keyword>
<comment type="similarity">
    <text evidence="2">Belongs to the major facilitator superfamily.</text>
</comment>
<comment type="subcellular location">
    <subcellularLocation>
        <location evidence="1">Endomembrane system</location>
        <topology evidence="1">Multi-pass membrane protein</topology>
    </subcellularLocation>
</comment>
<dbReference type="InterPro" id="IPR011701">
    <property type="entry name" value="MFS"/>
</dbReference>
<evidence type="ECO:0000256" key="4">
    <source>
        <dbReference type="ARBA" id="ARBA00022692"/>
    </source>
</evidence>
<keyword evidence="3" id="KW-0813">Transport</keyword>
<evidence type="ECO:0000256" key="7">
    <source>
        <dbReference type="SAM" id="Phobius"/>
    </source>
</evidence>
<dbReference type="GO" id="GO:0012505">
    <property type="term" value="C:endomembrane system"/>
    <property type="evidence" value="ECO:0007669"/>
    <property type="project" value="UniProtKB-SubCell"/>
</dbReference>
<dbReference type="EMBL" id="CP059735">
    <property type="protein sequence ID" value="WDD98582.1"/>
    <property type="molecule type" value="Genomic_DNA"/>
</dbReference>
<gene>
    <name evidence="9" type="ORF">SG35_025570</name>
</gene>
<organism evidence="9 10">
    <name type="scientific">Thalassomonas actiniarum</name>
    <dbReference type="NCBI Taxonomy" id="485447"/>
    <lineage>
        <taxon>Bacteria</taxon>
        <taxon>Pseudomonadati</taxon>
        <taxon>Pseudomonadota</taxon>
        <taxon>Gammaproteobacteria</taxon>
        <taxon>Alteromonadales</taxon>
        <taxon>Colwelliaceae</taxon>
        <taxon>Thalassomonas</taxon>
    </lineage>
</organism>
<dbReference type="Proteomes" id="UP000032568">
    <property type="component" value="Chromosome"/>
</dbReference>
<feature type="transmembrane region" description="Helical" evidence="7">
    <location>
        <begin position="105"/>
        <end position="128"/>
    </location>
</feature>
<evidence type="ECO:0000313" key="10">
    <source>
        <dbReference type="Proteomes" id="UP000032568"/>
    </source>
</evidence>
<evidence type="ECO:0000313" key="9">
    <source>
        <dbReference type="EMBL" id="WDD98582.1"/>
    </source>
</evidence>
<accession>A0AAE9YSA3</accession>
<dbReference type="PANTHER" id="PTHR23514">
    <property type="entry name" value="BYPASS OF STOP CODON PROTEIN 6"/>
    <property type="match status" value="1"/>
</dbReference>
<dbReference type="AlphaFoldDB" id="A0AAE9YSA3"/>
<dbReference type="InterPro" id="IPR051788">
    <property type="entry name" value="MFS_Transporter"/>
</dbReference>
<keyword evidence="4 7" id="KW-0812">Transmembrane</keyword>
<feature type="transmembrane region" description="Helical" evidence="7">
    <location>
        <begin position="217"/>
        <end position="238"/>
    </location>
</feature>
<dbReference type="InterPro" id="IPR005829">
    <property type="entry name" value="Sugar_transporter_CS"/>
</dbReference>
<feature type="transmembrane region" description="Helical" evidence="7">
    <location>
        <begin position="372"/>
        <end position="393"/>
    </location>
</feature>
<evidence type="ECO:0000256" key="1">
    <source>
        <dbReference type="ARBA" id="ARBA00004127"/>
    </source>
</evidence>
<evidence type="ECO:0000256" key="3">
    <source>
        <dbReference type="ARBA" id="ARBA00022448"/>
    </source>
</evidence>
<feature type="transmembrane region" description="Helical" evidence="7">
    <location>
        <begin position="148"/>
        <end position="165"/>
    </location>
</feature>
<dbReference type="SUPFAM" id="SSF103473">
    <property type="entry name" value="MFS general substrate transporter"/>
    <property type="match status" value="1"/>
</dbReference>
<reference evidence="9 10" key="1">
    <citation type="journal article" date="2015" name="Genome Announc.">
        <title>Draft Genome Sequences of Marine Isolates of Thalassomonas viridans and Thalassomonas actiniarum.</title>
        <authorList>
            <person name="Olonade I."/>
            <person name="van Zyl L.J."/>
            <person name="Trindade M."/>
        </authorList>
    </citation>
    <scope>NUCLEOTIDE SEQUENCE [LARGE SCALE GENOMIC DNA]</scope>
    <source>
        <strain evidence="9 10">A5K-106</strain>
    </source>
</reference>
<evidence type="ECO:0000259" key="8">
    <source>
        <dbReference type="PROSITE" id="PS50850"/>
    </source>
</evidence>
<dbReference type="PROSITE" id="PS50850">
    <property type="entry name" value="MFS"/>
    <property type="match status" value="1"/>
</dbReference>
<feature type="transmembrane region" description="Helical" evidence="7">
    <location>
        <begin position="81"/>
        <end position="99"/>
    </location>
</feature>
<feature type="transmembrane region" description="Helical" evidence="7">
    <location>
        <begin position="171"/>
        <end position="189"/>
    </location>
</feature>